<dbReference type="Gene3D" id="1.10.490.10">
    <property type="entry name" value="Globins"/>
    <property type="match status" value="1"/>
</dbReference>
<feature type="domain" description="Methyl-accepting transducer" evidence="5">
    <location>
        <begin position="274"/>
        <end position="503"/>
    </location>
</feature>
<dbReference type="PANTHER" id="PTHR43531:SF11">
    <property type="entry name" value="METHYL-ACCEPTING CHEMOTAXIS PROTEIN 3"/>
    <property type="match status" value="1"/>
</dbReference>
<dbReference type="InterPro" id="IPR009050">
    <property type="entry name" value="Globin-like_sf"/>
</dbReference>
<dbReference type="InterPro" id="IPR012292">
    <property type="entry name" value="Globin/Proto"/>
</dbReference>
<dbReference type="PANTHER" id="PTHR43531">
    <property type="entry name" value="PROTEIN ICFG"/>
    <property type="match status" value="1"/>
</dbReference>
<proteinExistence type="inferred from homology"/>
<dbReference type="CDD" id="cd01068">
    <property type="entry name" value="globin_sensor"/>
    <property type="match status" value="1"/>
</dbReference>
<dbReference type="InterPro" id="IPR004090">
    <property type="entry name" value="Chemotax_Me-accpt_rcpt"/>
</dbReference>
<feature type="compositionally biased region" description="Low complexity" evidence="4">
    <location>
        <begin position="299"/>
        <end position="315"/>
    </location>
</feature>
<dbReference type="InterPro" id="IPR004089">
    <property type="entry name" value="MCPsignal_dom"/>
</dbReference>
<dbReference type="InterPro" id="IPR003660">
    <property type="entry name" value="HAMP_dom"/>
</dbReference>
<accession>A0ABU3S9Q1</accession>
<keyword evidence="3" id="KW-0807">Transducer</keyword>
<name>A0ABU3S9Q1_9HYPH</name>
<feature type="compositionally biased region" description="Polar residues" evidence="4">
    <location>
        <begin position="283"/>
        <end position="292"/>
    </location>
</feature>
<dbReference type="InterPro" id="IPR051310">
    <property type="entry name" value="MCP_chemotaxis"/>
</dbReference>
<evidence type="ECO:0000256" key="2">
    <source>
        <dbReference type="ARBA" id="ARBA00029447"/>
    </source>
</evidence>
<evidence type="ECO:0000256" key="1">
    <source>
        <dbReference type="ARBA" id="ARBA00022500"/>
    </source>
</evidence>
<comment type="similarity">
    <text evidence="2">Belongs to the methyl-accepting chemotaxis (MCP) protein family.</text>
</comment>
<dbReference type="SMART" id="SM00304">
    <property type="entry name" value="HAMP"/>
    <property type="match status" value="1"/>
</dbReference>
<sequence length="564" mass="59191">MPGLPSIQAVNSFNRDSHMSSSSALSERLQFMKLDKSALESIQSVKPIVMDALPQALDDFYDQVRAFPETRAFFSGEPQISGAKSKQIAHWDMISGGRFDEDYVRAVSIVGQVHARIGLAPRWYIGGYGLVLEALIGKIIAARWPQAGEEEAATGVFGKAFRARQNKSDSAVSAGSVSAEVSAVAKATLLDMDFAISVYLEAAEAARLRSEREVLEKERAAVVSSVGQAMAAMARGDLTYRMPDDLPAEYGQLRDDFNAAVATMQDTMRTVLSTTREIRSSVGEVSQASQNLAQRAEEQAASLEESAATTEELAASVKSNAQSSRHAEQAAREAMLVAEEGGAIVRQAVEAMTGIDEASKKIAEITSLIDGIAFQTNLLALNAAVEAARAGDAGRGFAVVASEVRTLAQRSGEASKGINALISASNTEVARGVTLVRSAGSVLERIVAASQQVASAVSGISSGSSEQANGIDEMSQTLAMMDASTQQNAALAEESAASAAALSSQVQRLDGLIAAFKVDGSPTQDARSVAHSATSEPDRLRRLALEALTENAAGPRAFAGKGAA</sequence>
<gene>
    <name evidence="7" type="ORF">RKE40_16280</name>
</gene>
<dbReference type="SUPFAM" id="SSF58104">
    <property type="entry name" value="Methyl-accepting chemotaxis protein (MCP) signaling domain"/>
    <property type="match status" value="1"/>
</dbReference>
<feature type="region of interest" description="Disordered" evidence="4">
    <location>
        <begin position="282"/>
        <end position="326"/>
    </location>
</feature>
<dbReference type="CDD" id="cd11386">
    <property type="entry name" value="MCP_signal"/>
    <property type="match status" value="1"/>
</dbReference>
<evidence type="ECO:0000313" key="7">
    <source>
        <dbReference type="EMBL" id="MDU0341456.1"/>
    </source>
</evidence>
<dbReference type="CDD" id="cd06225">
    <property type="entry name" value="HAMP"/>
    <property type="match status" value="1"/>
</dbReference>
<dbReference type="PRINTS" id="PR00260">
    <property type="entry name" value="CHEMTRNSDUCR"/>
</dbReference>
<feature type="domain" description="HAMP" evidence="6">
    <location>
        <begin position="217"/>
        <end position="269"/>
    </location>
</feature>
<reference evidence="7 8" key="1">
    <citation type="submission" date="2023-09" db="EMBL/GenBank/DDBJ databases">
        <title>Whole genome shotgun sequencing (WGS) of Bosea sp. ZW T0_25, isolated from stored onions (Allium cepa).</title>
        <authorList>
            <person name="Stoll D.A."/>
            <person name="Huch M."/>
        </authorList>
    </citation>
    <scope>NUCLEOTIDE SEQUENCE [LARGE SCALE GENOMIC DNA]</scope>
    <source>
        <strain evidence="7 8">ZW T0_25</strain>
    </source>
</reference>
<dbReference type="Pfam" id="PF00015">
    <property type="entry name" value="MCPsignal"/>
    <property type="match status" value="1"/>
</dbReference>
<protein>
    <submittedName>
        <fullName evidence="7">Methyl-accepting chemotaxis protein</fullName>
    </submittedName>
</protein>
<dbReference type="EMBL" id="JAWDID010000024">
    <property type="protein sequence ID" value="MDU0341456.1"/>
    <property type="molecule type" value="Genomic_DNA"/>
</dbReference>
<dbReference type="Proteomes" id="UP001254257">
    <property type="component" value="Unassembled WGS sequence"/>
</dbReference>
<evidence type="ECO:0000256" key="4">
    <source>
        <dbReference type="SAM" id="MobiDB-lite"/>
    </source>
</evidence>
<dbReference type="Pfam" id="PF00672">
    <property type="entry name" value="HAMP"/>
    <property type="match status" value="1"/>
</dbReference>
<dbReference type="PROSITE" id="PS50885">
    <property type="entry name" value="HAMP"/>
    <property type="match status" value="1"/>
</dbReference>
<keyword evidence="1" id="KW-0145">Chemotaxis</keyword>
<dbReference type="SUPFAM" id="SSF46458">
    <property type="entry name" value="Globin-like"/>
    <property type="match status" value="1"/>
</dbReference>
<evidence type="ECO:0000259" key="6">
    <source>
        <dbReference type="PROSITE" id="PS50885"/>
    </source>
</evidence>
<dbReference type="SMART" id="SM00283">
    <property type="entry name" value="MA"/>
    <property type="match status" value="1"/>
</dbReference>
<comment type="caution">
    <text evidence="7">The sequence shown here is derived from an EMBL/GenBank/DDBJ whole genome shotgun (WGS) entry which is preliminary data.</text>
</comment>
<dbReference type="Gene3D" id="1.10.287.950">
    <property type="entry name" value="Methyl-accepting chemotaxis protein"/>
    <property type="match status" value="1"/>
</dbReference>
<evidence type="ECO:0000259" key="5">
    <source>
        <dbReference type="PROSITE" id="PS50111"/>
    </source>
</evidence>
<keyword evidence="8" id="KW-1185">Reference proteome</keyword>
<dbReference type="PROSITE" id="PS50111">
    <property type="entry name" value="CHEMOTAXIS_TRANSDUC_2"/>
    <property type="match status" value="1"/>
</dbReference>
<evidence type="ECO:0000313" key="8">
    <source>
        <dbReference type="Proteomes" id="UP001254257"/>
    </source>
</evidence>
<organism evidence="7 8">
    <name type="scientific">Bosea rubneri</name>
    <dbReference type="NCBI Taxonomy" id="3075434"/>
    <lineage>
        <taxon>Bacteria</taxon>
        <taxon>Pseudomonadati</taxon>
        <taxon>Pseudomonadota</taxon>
        <taxon>Alphaproteobacteria</taxon>
        <taxon>Hyphomicrobiales</taxon>
        <taxon>Boseaceae</taxon>
        <taxon>Bosea</taxon>
    </lineage>
</organism>
<dbReference type="InterPro" id="IPR039379">
    <property type="entry name" value="Protoglobin_sensor_dom"/>
</dbReference>
<dbReference type="Pfam" id="PF11563">
    <property type="entry name" value="Protoglobin"/>
    <property type="match status" value="1"/>
</dbReference>
<dbReference type="InterPro" id="IPR044398">
    <property type="entry name" value="Globin-sensor_dom"/>
</dbReference>
<dbReference type="RefSeq" id="WP_316019275.1">
    <property type="nucleotide sequence ID" value="NZ_JAWDID010000024.1"/>
</dbReference>
<evidence type="ECO:0000256" key="3">
    <source>
        <dbReference type="PROSITE-ProRule" id="PRU00284"/>
    </source>
</evidence>